<dbReference type="EMBL" id="WUPT01000002">
    <property type="protein sequence ID" value="MXQ08802.1"/>
    <property type="molecule type" value="Genomic_DNA"/>
</dbReference>
<evidence type="ECO:0000259" key="1">
    <source>
        <dbReference type="Pfam" id="PF09836"/>
    </source>
</evidence>
<comment type="caution">
    <text evidence="2">The sequence shown here is derived from an EMBL/GenBank/DDBJ whole genome shotgun (WGS) entry which is preliminary data.</text>
</comment>
<dbReference type="Proteomes" id="UP000480350">
    <property type="component" value="Unassembled WGS sequence"/>
</dbReference>
<reference evidence="2 3" key="1">
    <citation type="submission" date="2019-12" db="EMBL/GenBank/DDBJ databases">
        <authorList>
            <person name="Lee S.D."/>
        </authorList>
    </citation>
    <scope>NUCLEOTIDE SEQUENCE [LARGE SCALE GENOMIC DNA]</scope>
    <source>
        <strain evidence="2 3">GH1-50</strain>
    </source>
</reference>
<dbReference type="InterPro" id="IPR018640">
    <property type="entry name" value="DUF2063"/>
</dbReference>
<dbReference type="RefSeq" id="WP_160764699.1">
    <property type="nucleotide sequence ID" value="NZ_WUPT01000002.1"/>
</dbReference>
<name>A0A7C9IJD2_9RHOB</name>
<gene>
    <name evidence="2" type="ORF">GQ651_13170</name>
</gene>
<accession>A0A7C9IJD2</accession>
<reference evidence="2 3" key="2">
    <citation type="submission" date="2020-03" db="EMBL/GenBank/DDBJ databases">
        <title>Kangsaoukella pontilimi gen. nov., sp. nov., a new member of the family Rhodobacteraceae isolated from a tidal mudflat.</title>
        <authorList>
            <person name="Kim I.S."/>
        </authorList>
    </citation>
    <scope>NUCLEOTIDE SEQUENCE [LARGE SCALE GENOMIC DNA]</scope>
    <source>
        <strain evidence="2 3">GH1-50</strain>
    </source>
</reference>
<feature type="domain" description="Putative DNA-binding" evidence="1">
    <location>
        <begin position="5"/>
        <end position="95"/>
    </location>
</feature>
<evidence type="ECO:0000313" key="2">
    <source>
        <dbReference type="EMBL" id="MXQ08802.1"/>
    </source>
</evidence>
<dbReference type="Pfam" id="PF09836">
    <property type="entry name" value="DUF2063"/>
    <property type="match status" value="1"/>
</dbReference>
<evidence type="ECO:0000313" key="3">
    <source>
        <dbReference type="Proteomes" id="UP000480350"/>
    </source>
</evidence>
<protein>
    <submittedName>
        <fullName evidence="2">DUF2063 domain-containing protein</fullName>
    </submittedName>
</protein>
<keyword evidence="3" id="KW-1185">Reference proteome</keyword>
<organism evidence="2 3">
    <name type="scientific">Kangsaoukella pontilimi</name>
    <dbReference type="NCBI Taxonomy" id="2691042"/>
    <lineage>
        <taxon>Bacteria</taxon>
        <taxon>Pseudomonadati</taxon>
        <taxon>Pseudomonadota</taxon>
        <taxon>Alphaproteobacteria</taxon>
        <taxon>Rhodobacterales</taxon>
        <taxon>Paracoccaceae</taxon>
        <taxon>Kangsaoukella</taxon>
    </lineage>
</organism>
<dbReference type="InterPro" id="IPR044922">
    <property type="entry name" value="DUF2063_N_sf"/>
</dbReference>
<dbReference type="Gene3D" id="1.10.150.690">
    <property type="entry name" value="DUF2063"/>
    <property type="match status" value="1"/>
</dbReference>
<proteinExistence type="predicted"/>
<sequence>MIVDQTTFRTALLDATAPRPEGLSDGAGAPAGRRFDVYRNNVAFSLTEALETAFPVVAKLVGAANFKLLAGAFLRQHPPRSPVMMFYGSDMPAFLAAFGPTAGIGYLPDVARLELALRESYHAADAAPVAPAEIGALAPEDLMARRVTLAPSFRLIRSRWPVHAIWRFNTEDGAPKPAMAAEDVAVFRPEYDPVPVLLPPGGGAFLEALQSGASFGGAVEAAAEATPDTDLTAILALLMSHGAITDLGDVR</sequence>
<dbReference type="AlphaFoldDB" id="A0A7C9IJD2"/>